<dbReference type="InterPro" id="IPR027925">
    <property type="entry name" value="MCM_N"/>
</dbReference>
<organism evidence="3">
    <name type="scientific">Oryza meridionalis</name>
    <dbReference type="NCBI Taxonomy" id="40149"/>
    <lineage>
        <taxon>Eukaryota</taxon>
        <taxon>Viridiplantae</taxon>
        <taxon>Streptophyta</taxon>
        <taxon>Embryophyta</taxon>
        <taxon>Tracheophyta</taxon>
        <taxon>Spermatophyta</taxon>
        <taxon>Magnoliopsida</taxon>
        <taxon>Liliopsida</taxon>
        <taxon>Poales</taxon>
        <taxon>Poaceae</taxon>
        <taxon>BOP clade</taxon>
        <taxon>Oryzoideae</taxon>
        <taxon>Oryzeae</taxon>
        <taxon>Oryzinae</taxon>
        <taxon>Oryza</taxon>
    </lineage>
</organism>
<reference evidence="3" key="2">
    <citation type="submission" date="2018-05" db="EMBL/GenBank/DDBJ databases">
        <title>OmerRS3 (Oryza meridionalis Reference Sequence Version 3).</title>
        <authorList>
            <person name="Zhang J."/>
            <person name="Kudrna D."/>
            <person name="Lee S."/>
            <person name="Talag J."/>
            <person name="Welchert J."/>
            <person name="Wing R.A."/>
        </authorList>
    </citation>
    <scope>NUCLEOTIDE SEQUENCE [LARGE SCALE GENOMIC DNA]</scope>
    <source>
        <strain evidence="3">cv. OR44</strain>
    </source>
</reference>
<accession>A0A0E0DQ10</accession>
<feature type="domain" description="MCM N-terminal" evidence="2">
    <location>
        <begin position="34"/>
        <end position="121"/>
    </location>
</feature>
<evidence type="ECO:0000313" key="3">
    <source>
        <dbReference type="EnsemblPlants" id="OMERI05G10760.1"/>
    </source>
</evidence>
<dbReference type="EnsemblPlants" id="OMERI05G10760.1">
    <property type="protein sequence ID" value="OMERI05G10760.1"/>
    <property type="gene ID" value="OMERI05G10760"/>
</dbReference>
<protein>
    <recommendedName>
        <fullName evidence="2">MCM N-terminal domain-containing protein</fullName>
    </recommendedName>
</protein>
<dbReference type="Pfam" id="PF14551">
    <property type="entry name" value="MCM_N"/>
    <property type="match status" value="1"/>
</dbReference>
<feature type="region of interest" description="Disordered" evidence="1">
    <location>
        <begin position="1"/>
        <end position="27"/>
    </location>
</feature>
<evidence type="ECO:0000256" key="1">
    <source>
        <dbReference type="SAM" id="MobiDB-lite"/>
    </source>
</evidence>
<dbReference type="Proteomes" id="UP000008021">
    <property type="component" value="Chromosome 5"/>
</dbReference>
<sequence>MEGRFACEVESQPDMSEPGNAPPLMPDQGSQIEERFLAFLKGYEVNGHKLYKTIHKALATINFGDMSINYKHLQQFDPILANTIHIFFGSVQTNLANAAKVFLKEEVGFQCENLLVKICDRPMPRSFMPLKDFWSLPEHHPSEECDIYCGETSLRITKTTPDGRIILLNLLKKIFGSFEKGNSWNGDWTIADVMVCLETYEVEIIKPFCKKCNYATMRHDILVVSTSIIPEFKCGGRFPAFFGHLDCSLRNFIIESSHCRYMEEIP</sequence>
<name>A0A0E0DQ10_9ORYZ</name>
<dbReference type="HOGENOM" id="CLU_1047257_0_0_1"/>
<dbReference type="STRING" id="40149.A0A0E0DQ10"/>
<dbReference type="Gramene" id="OMERI05G10760.1">
    <property type="protein sequence ID" value="OMERI05G10760.1"/>
    <property type="gene ID" value="OMERI05G10760"/>
</dbReference>
<evidence type="ECO:0000313" key="4">
    <source>
        <dbReference type="Proteomes" id="UP000008021"/>
    </source>
</evidence>
<evidence type="ECO:0000259" key="2">
    <source>
        <dbReference type="Pfam" id="PF14551"/>
    </source>
</evidence>
<keyword evidence="4" id="KW-1185">Reference proteome</keyword>
<dbReference type="Gene3D" id="3.30.1640.10">
    <property type="entry name" value="mini-chromosome maintenance (MCM) complex, chain A, domain 1"/>
    <property type="match status" value="1"/>
</dbReference>
<reference evidence="3" key="1">
    <citation type="submission" date="2015-04" db="UniProtKB">
        <authorList>
            <consortium name="EnsemblPlants"/>
        </authorList>
    </citation>
    <scope>IDENTIFICATION</scope>
</reference>
<dbReference type="AlphaFoldDB" id="A0A0E0DQ10"/>
<proteinExistence type="predicted"/>